<dbReference type="AlphaFoldDB" id="M1DLS8"/>
<evidence type="ECO:0000313" key="1">
    <source>
        <dbReference type="EnsemblPlants" id="PGSC0003DMT400091047"/>
    </source>
</evidence>
<proteinExistence type="predicted"/>
<sequence length="141" mass="16060">MVNSAIVGNFLYGGAAITGLGRYDRIRVTTCFCRYRKAHGERIWARNFLSSNLKNCSLVQIWTKYESDTTHLESLVEKPPMGHLCSVIGSRKVARKVRLSTLSLWVMFFKSSLVTVHPLTSLRESVEMKEANEWNMSKEAD</sequence>
<dbReference type="InParanoid" id="M1DLS8"/>
<reference evidence="2" key="1">
    <citation type="journal article" date="2011" name="Nature">
        <title>Genome sequence and analysis of the tuber crop potato.</title>
        <authorList>
            <consortium name="The Potato Genome Sequencing Consortium"/>
        </authorList>
    </citation>
    <scope>NUCLEOTIDE SEQUENCE [LARGE SCALE GENOMIC DNA]</scope>
    <source>
        <strain evidence="2">cv. DM1-3 516 R44</strain>
    </source>
</reference>
<dbReference type="Proteomes" id="UP000011115">
    <property type="component" value="Unassembled WGS sequence"/>
</dbReference>
<keyword evidence="2" id="KW-1185">Reference proteome</keyword>
<evidence type="ECO:0000313" key="2">
    <source>
        <dbReference type="Proteomes" id="UP000011115"/>
    </source>
</evidence>
<dbReference type="Gramene" id="PGSC0003DMT400091047">
    <property type="protein sequence ID" value="PGSC0003DMT400091047"/>
    <property type="gene ID" value="PGSC0003DMG400040618"/>
</dbReference>
<dbReference type="EnsemblPlants" id="PGSC0003DMT400091047">
    <property type="protein sequence ID" value="PGSC0003DMT400091047"/>
    <property type="gene ID" value="PGSC0003DMG400040618"/>
</dbReference>
<organism evidence="1 2">
    <name type="scientific">Solanum tuberosum</name>
    <name type="common">Potato</name>
    <dbReference type="NCBI Taxonomy" id="4113"/>
    <lineage>
        <taxon>Eukaryota</taxon>
        <taxon>Viridiplantae</taxon>
        <taxon>Streptophyta</taxon>
        <taxon>Embryophyta</taxon>
        <taxon>Tracheophyta</taxon>
        <taxon>Spermatophyta</taxon>
        <taxon>Magnoliopsida</taxon>
        <taxon>eudicotyledons</taxon>
        <taxon>Gunneridae</taxon>
        <taxon>Pentapetalae</taxon>
        <taxon>asterids</taxon>
        <taxon>lamiids</taxon>
        <taxon>Solanales</taxon>
        <taxon>Solanaceae</taxon>
        <taxon>Solanoideae</taxon>
        <taxon>Solaneae</taxon>
        <taxon>Solanum</taxon>
    </lineage>
</organism>
<dbReference type="HOGENOM" id="CLU_1828741_0_0_1"/>
<dbReference type="PaxDb" id="4113-PGSC0003DMT400091047"/>
<reference evidence="1" key="2">
    <citation type="submission" date="2015-06" db="UniProtKB">
        <authorList>
            <consortium name="EnsemblPlants"/>
        </authorList>
    </citation>
    <scope>IDENTIFICATION</scope>
    <source>
        <strain evidence="1">DM1-3 516 R44</strain>
    </source>
</reference>
<accession>M1DLS8</accession>
<protein>
    <submittedName>
        <fullName evidence="1">Uncharacterized protein</fullName>
    </submittedName>
</protein>
<name>M1DLS8_SOLTU</name>